<feature type="transmembrane region" description="Helical" evidence="1">
    <location>
        <begin position="41"/>
        <end position="63"/>
    </location>
</feature>
<keyword evidence="3" id="KW-1185">Reference proteome</keyword>
<dbReference type="EMBL" id="BAAARA010000003">
    <property type="protein sequence ID" value="GAA2337703.1"/>
    <property type="molecule type" value="Genomic_DNA"/>
</dbReference>
<name>A0ABN3FU59_9PSEU</name>
<protein>
    <submittedName>
        <fullName evidence="2">Uncharacterized protein</fullName>
    </submittedName>
</protein>
<keyword evidence="1" id="KW-0472">Membrane</keyword>
<accession>A0ABN3FU59</accession>
<proteinExistence type="predicted"/>
<dbReference type="RefSeq" id="WP_344127534.1">
    <property type="nucleotide sequence ID" value="NZ_BAAARA010000003.1"/>
</dbReference>
<evidence type="ECO:0000256" key="1">
    <source>
        <dbReference type="SAM" id="Phobius"/>
    </source>
</evidence>
<sequence length="74" mass="7630">MADTTRRSALLPTALVLFGLGLAAIIAIFALYAAGHTNLPVWLNAAALLCPAGLIFGVIASIVRARRDRGSPAS</sequence>
<evidence type="ECO:0000313" key="3">
    <source>
        <dbReference type="Proteomes" id="UP001501218"/>
    </source>
</evidence>
<keyword evidence="1" id="KW-1133">Transmembrane helix</keyword>
<gene>
    <name evidence="2" type="ORF">GCM10009854_12290</name>
</gene>
<reference evidence="2 3" key="1">
    <citation type="journal article" date="2019" name="Int. J. Syst. Evol. Microbiol.">
        <title>The Global Catalogue of Microorganisms (GCM) 10K type strain sequencing project: providing services to taxonomists for standard genome sequencing and annotation.</title>
        <authorList>
            <consortium name="The Broad Institute Genomics Platform"/>
            <consortium name="The Broad Institute Genome Sequencing Center for Infectious Disease"/>
            <person name="Wu L."/>
            <person name="Ma J."/>
        </authorList>
    </citation>
    <scope>NUCLEOTIDE SEQUENCE [LARGE SCALE GENOMIC DNA]</scope>
    <source>
        <strain evidence="2 3">JCM 16221</strain>
    </source>
</reference>
<dbReference type="Proteomes" id="UP001501218">
    <property type="component" value="Unassembled WGS sequence"/>
</dbReference>
<feature type="transmembrane region" description="Helical" evidence="1">
    <location>
        <begin position="12"/>
        <end position="35"/>
    </location>
</feature>
<organism evidence="2 3">
    <name type="scientific">Saccharopolyspora halophila</name>
    <dbReference type="NCBI Taxonomy" id="405551"/>
    <lineage>
        <taxon>Bacteria</taxon>
        <taxon>Bacillati</taxon>
        <taxon>Actinomycetota</taxon>
        <taxon>Actinomycetes</taxon>
        <taxon>Pseudonocardiales</taxon>
        <taxon>Pseudonocardiaceae</taxon>
        <taxon>Saccharopolyspora</taxon>
    </lineage>
</organism>
<keyword evidence="1" id="KW-0812">Transmembrane</keyword>
<evidence type="ECO:0000313" key="2">
    <source>
        <dbReference type="EMBL" id="GAA2337703.1"/>
    </source>
</evidence>
<comment type="caution">
    <text evidence="2">The sequence shown here is derived from an EMBL/GenBank/DDBJ whole genome shotgun (WGS) entry which is preliminary data.</text>
</comment>